<evidence type="ECO:0000256" key="2">
    <source>
        <dbReference type="ARBA" id="ARBA00022737"/>
    </source>
</evidence>
<dbReference type="Pfam" id="PF18023">
    <property type="entry name" value="FKBP_N_2"/>
    <property type="match status" value="1"/>
</dbReference>
<evidence type="ECO:0000313" key="7">
    <source>
        <dbReference type="Proteomes" id="UP000694920"/>
    </source>
</evidence>
<evidence type="ECO:0000256" key="4">
    <source>
        <dbReference type="PROSITE-ProRule" id="PRU00339"/>
    </source>
</evidence>
<reference evidence="8" key="1">
    <citation type="submission" date="2025-08" db="UniProtKB">
        <authorList>
            <consortium name="RefSeq"/>
        </authorList>
    </citation>
    <scope>IDENTIFICATION</scope>
</reference>
<name>A0AAJ7RP79_CEPCN</name>
<evidence type="ECO:0000256" key="3">
    <source>
        <dbReference type="ARBA" id="ARBA00022803"/>
    </source>
</evidence>
<feature type="repeat" description="TPR" evidence="4">
    <location>
        <begin position="226"/>
        <end position="259"/>
    </location>
</feature>
<evidence type="ECO:0000313" key="8">
    <source>
        <dbReference type="RefSeq" id="XP_024943921.1"/>
    </source>
</evidence>
<dbReference type="InterPro" id="IPR050754">
    <property type="entry name" value="FKBP4/5/8-like"/>
</dbReference>
<accession>A0AAJ7RP79</accession>
<protein>
    <submittedName>
        <fullName evidence="8">Peptidyl-prolyl cis-trans isomerase FKBP62-like</fullName>
    </submittedName>
</protein>
<dbReference type="GeneID" id="107270860"/>
<keyword evidence="3 4" id="KW-0802">TPR repeat</keyword>
<evidence type="ECO:0000256" key="1">
    <source>
        <dbReference type="ARBA" id="ARBA00022553"/>
    </source>
</evidence>
<dbReference type="InterPro" id="IPR048919">
    <property type="entry name" value="Bdbt-like_TPR"/>
</dbReference>
<feature type="domain" description="BDBT FKBP like N-terminal" evidence="5">
    <location>
        <begin position="5"/>
        <end position="121"/>
    </location>
</feature>
<evidence type="ECO:0000259" key="5">
    <source>
        <dbReference type="Pfam" id="PF18023"/>
    </source>
</evidence>
<dbReference type="InterPro" id="IPR019734">
    <property type="entry name" value="TPR_rpt"/>
</dbReference>
<dbReference type="KEGG" id="ccin:107270860"/>
<gene>
    <name evidence="8" type="primary">LOC107270860</name>
</gene>
<keyword evidence="2" id="KW-0677">Repeat</keyword>
<dbReference type="InterPro" id="IPR011990">
    <property type="entry name" value="TPR-like_helical_dom_sf"/>
</dbReference>
<proteinExistence type="predicted"/>
<keyword evidence="7" id="KW-1185">Reference proteome</keyword>
<dbReference type="InterPro" id="IPR040478">
    <property type="entry name" value="FKBP_N_2"/>
</dbReference>
<dbReference type="PROSITE" id="PS50005">
    <property type="entry name" value="TPR"/>
    <property type="match status" value="1"/>
</dbReference>
<dbReference type="Pfam" id="PF07719">
    <property type="entry name" value="TPR_2"/>
    <property type="match status" value="1"/>
</dbReference>
<dbReference type="SUPFAM" id="SSF48452">
    <property type="entry name" value="TPR-like"/>
    <property type="match status" value="1"/>
</dbReference>
<dbReference type="SMART" id="SM00028">
    <property type="entry name" value="TPR"/>
    <property type="match status" value="3"/>
</dbReference>
<dbReference type="Gene3D" id="1.25.40.10">
    <property type="entry name" value="Tetratricopeptide repeat domain"/>
    <property type="match status" value="1"/>
</dbReference>
<dbReference type="AlphaFoldDB" id="A0AAJ7RP79"/>
<organism evidence="7 8">
    <name type="scientific">Cephus cinctus</name>
    <name type="common">Wheat stem sawfly</name>
    <dbReference type="NCBI Taxonomy" id="211228"/>
    <lineage>
        <taxon>Eukaryota</taxon>
        <taxon>Metazoa</taxon>
        <taxon>Ecdysozoa</taxon>
        <taxon>Arthropoda</taxon>
        <taxon>Hexapoda</taxon>
        <taxon>Insecta</taxon>
        <taxon>Pterygota</taxon>
        <taxon>Neoptera</taxon>
        <taxon>Endopterygota</taxon>
        <taxon>Hymenoptera</taxon>
        <taxon>Cephoidea</taxon>
        <taxon>Cephidae</taxon>
        <taxon>Cephus</taxon>
    </lineage>
</organism>
<feature type="domain" description="Bride of doubletime-like TPR" evidence="6">
    <location>
        <begin position="133"/>
        <end position="212"/>
    </location>
</feature>
<sequence>MTQVWTSADHRIIKEVLRKGTFSNKAIERCVCHIQVEKIEVDGIPVIKLSERFNSEILNGIYDKEITIGDLNSAIDRDIERAIQMMFINEHSLVIITLPYSAEDSSEVKCLKFEVTLTAIKPHKPIWEWTPGEKYLMALKYKEKGVELFKASRFVDAFYRFSKACKILITLEPIQDLELKDILVADINNLKLVLYNNMANCHLQRKNFEHTITLCTKILYKDEDNVKALYRRGVAYGNLRDLEKAAADMHRVLKLQPNNSLAQQHLSSFNEGLRTASKNFNTMVRRMFKA</sequence>
<dbReference type="RefSeq" id="XP_024943921.1">
    <property type="nucleotide sequence ID" value="XM_025088153.1"/>
</dbReference>
<dbReference type="PANTHER" id="PTHR46512">
    <property type="entry name" value="PEPTIDYLPROLYL ISOMERASE"/>
    <property type="match status" value="1"/>
</dbReference>
<dbReference type="Proteomes" id="UP000694920">
    <property type="component" value="Unplaced"/>
</dbReference>
<evidence type="ECO:0000259" key="6">
    <source>
        <dbReference type="Pfam" id="PF21603"/>
    </source>
</evidence>
<dbReference type="Pfam" id="PF21603">
    <property type="entry name" value="Bdbt-like_TPR"/>
    <property type="match status" value="1"/>
</dbReference>
<dbReference type="InterPro" id="IPR013105">
    <property type="entry name" value="TPR_2"/>
</dbReference>
<keyword evidence="1" id="KW-0597">Phosphoprotein</keyword>
<dbReference type="PANTHER" id="PTHR46512:SF10">
    <property type="entry name" value="FK506-BINDING PROTEIN-LIKE"/>
    <property type="match status" value="1"/>
</dbReference>